<keyword evidence="3" id="KW-1003">Cell membrane</keyword>
<dbReference type="EMBL" id="CP048882">
    <property type="protein sequence ID" value="QPP08958.1"/>
    <property type="molecule type" value="Genomic_DNA"/>
</dbReference>
<feature type="transmembrane region" description="Helical" evidence="8">
    <location>
        <begin position="341"/>
        <end position="363"/>
    </location>
</feature>
<dbReference type="GO" id="GO:0046677">
    <property type="term" value="P:response to antibiotic"/>
    <property type="evidence" value="ECO:0007669"/>
    <property type="project" value="UniProtKB-KW"/>
</dbReference>
<evidence type="ECO:0000313" key="11">
    <source>
        <dbReference type="Proteomes" id="UP000595046"/>
    </source>
</evidence>
<accession>A0A7T1T9R0</accession>
<feature type="transmembrane region" description="Helical" evidence="8">
    <location>
        <begin position="115"/>
        <end position="137"/>
    </location>
</feature>
<evidence type="ECO:0000259" key="9">
    <source>
        <dbReference type="PROSITE" id="PS50850"/>
    </source>
</evidence>
<feature type="transmembrane region" description="Helical" evidence="8">
    <location>
        <begin position="375"/>
        <end position="396"/>
    </location>
</feature>
<evidence type="ECO:0000256" key="5">
    <source>
        <dbReference type="ARBA" id="ARBA00022989"/>
    </source>
</evidence>
<dbReference type="KEGG" id="sbat:G4Z16_23965"/>
<dbReference type="Gene3D" id="1.20.1720.10">
    <property type="entry name" value="Multidrug resistance protein D"/>
    <property type="match status" value="1"/>
</dbReference>
<feature type="transmembrane region" description="Helical" evidence="8">
    <location>
        <begin position="90"/>
        <end position="109"/>
    </location>
</feature>
<feature type="transmembrane region" description="Helical" evidence="8">
    <location>
        <begin position="177"/>
        <end position="199"/>
    </location>
</feature>
<dbReference type="CDD" id="cd17321">
    <property type="entry name" value="MFS_MMR_MDR_like"/>
    <property type="match status" value="1"/>
</dbReference>
<feature type="transmembrane region" description="Helical" evidence="8">
    <location>
        <begin position="408"/>
        <end position="431"/>
    </location>
</feature>
<evidence type="ECO:0000256" key="2">
    <source>
        <dbReference type="ARBA" id="ARBA00022448"/>
    </source>
</evidence>
<dbReference type="InterPro" id="IPR011701">
    <property type="entry name" value="MFS"/>
</dbReference>
<dbReference type="Gene3D" id="1.20.1250.20">
    <property type="entry name" value="MFS general substrate transporter like domains"/>
    <property type="match status" value="1"/>
</dbReference>
<feature type="transmembrane region" description="Helical" evidence="8">
    <location>
        <begin position="211"/>
        <end position="229"/>
    </location>
</feature>
<feature type="transmembrane region" description="Helical" evidence="8">
    <location>
        <begin position="58"/>
        <end position="78"/>
    </location>
</feature>
<keyword evidence="2" id="KW-0813">Transport</keyword>
<evidence type="ECO:0000256" key="3">
    <source>
        <dbReference type="ARBA" id="ARBA00022475"/>
    </source>
</evidence>
<keyword evidence="4 8" id="KW-0812">Transmembrane</keyword>
<comment type="subcellular location">
    <subcellularLocation>
        <location evidence="1">Cell membrane</location>
        <topology evidence="1">Multi-pass membrane protein</topology>
    </subcellularLocation>
</comment>
<dbReference type="PANTHER" id="PTHR42718">
    <property type="entry name" value="MAJOR FACILITATOR SUPERFAMILY MULTIDRUG TRANSPORTER MFSC"/>
    <property type="match status" value="1"/>
</dbReference>
<keyword evidence="6 8" id="KW-0472">Membrane</keyword>
<dbReference type="PROSITE" id="PS50850">
    <property type="entry name" value="MFS"/>
    <property type="match status" value="1"/>
</dbReference>
<dbReference type="PANTHER" id="PTHR42718:SF46">
    <property type="entry name" value="BLR6921 PROTEIN"/>
    <property type="match status" value="1"/>
</dbReference>
<reference evidence="11" key="1">
    <citation type="submission" date="2020-02" db="EMBL/GenBank/DDBJ databases">
        <title>Streptomyces sp. ASO4wet.</title>
        <authorList>
            <person name="Risdian C."/>
            <person name="Landwehr W."/>
            <person name="Schupp P."/>
            <person name="Wink J."/>
        </authorList>
    </citation>
    <scope>NUCLEOTIDE SEQUENCE [LARGE SCALE GENOMIC DNA]</scope>
    <source>
        <strain evidence="11">ASO4wet</strain>
    </source>
</reference>
<protein>
    <submittedName>
        <fullName evidence="10">MFS transporter</fullName>
    </submittedName>
</protein>
<keyword evidence="7" id="KW-0046">Antibiotic resistance</keyword>
<proteinExistence type="predicted"/>
<feature type="transmembrane region" description="Helical" evidence="8">
    <location>
        <begin position="451"/>
        <end position="470"/>
    </location>
</feature>
<dbReference type="Pfam" id="PF07690">
    <property type="entry name" value="MFS_1"/>
    <property type="match status" value="1"/>
</dbReference>
<evidence type="ECO:0000313" key="10">
    <source>
        <dbReference type="EMBL" id="QPP08958.1"/>
    </source>
</evidence>
<evidence type="ECO:0000256" key="6">
    <source>
        <dbReference type="ARBA" id="ARBA00023136"/>
    </source>
</evidence>
<dbReference type="InterPro" id="IPR020846">
    <property type="entry name" value="MFS_dom"/>
</dbReference>
<feature type="domain" description="Major facilitator superfamily (MFS) profile" evidence="9">
    <location>
        <begin position="24"/>
        <end position="474"/>
    </location>
</feature>
<feature type="transmembrane region" description="Helical" evidence="8">
    <location>
        <begin position="310"/>
        <end position="329"/>
    </location>
</feature>
<dbReference type="RefSeq" id="WP_197352740.1">
    <property type="nucleotide sequence ID" value="NZ_CP048882.1"/>
</dbReference>
<name>A0A7T1T9R0_9ACTN</name>
<feature type="transmembrane region" description="Helical" evidence="8">
    <location>
        <begin position="22"/>
        <end position="46"/>
    </location>
</feature>
<dbReference type="AlphaFoldDB" id="A0A7T1T9R0"/>
<gene>
    <name evidence="10" type="ORF">G4Z16_23965</name>
</gene>
<feature type="transmembrane region" description="Helical" evidence="8">
    <location>
        <begin position="235"/>
        <end position="258"/>
    </location>
</feature>
<feature type="transmembrane region" description="Helical" evidence="8">
    <location>
        <begin position="279"/>
        <end position="298"/>
    </location>
</feature>
<evidence type="ECO:0000256" key="4">
    <source>
        <dbReference type="ARBA" id="ARBA00022692"/>
    </source>
</evidence>
<evidence type="ECO:0000256" key="1">
    <source>
        <dbReference type="ARBA" id="ARBA00004651"/>
    </source>
</evidence>
<organism evidence="10 11">
    <name type="scientific">Streptomyces bathyalis</name>
    <dbReference type="NCBI Taxonomy" id="2710756"/>
    <lineage>
        <taxon>Bacteria</taxon>
        <taxon>Bacillati</taxon>
        <taxon>Actinomycetota</taxon>
        <taxon>Actinomycetes</taxon>
        <taxon>Kitasatosporales</taxon>
        <taxon>Streptomycetaceae</taxon>
        <taxon>Streptomyces</taxon>
    </lineage>
</organism>
<evidence type="ECO:0000256" key="7">
    <source>
        <dbReference type="ARBA" id="ARBA00023251"/>
    </source>
</evidence>
<dbReference type="GO" id="GO:0005886">
    <property type="term" value="C:plasma membrane"/>
    <property type="evidence" value="ECO:0007669"/>
    <property type="project" value="UniProtKB-SubCell"/>
</dbReference>
<dbReference type="GO" id="GO:0022857">
    <property type="term" value="F:transmembrane transporter activity"/>
    <property type="evidence" value="ECO:0007669"/>
    <property type="project" value="InterPro"/>
</dbReference>
<evidence type="ECO:0000256" key="8">
    <source>
        <dbReference type="SAM" id="Phobius"/>
    </source>
</evidence>
<dbReference type="SUPFAM" id="SSF103473">
    <property type="entry name" value="MFS general substrate transporter"/>
    <property type="match status" value="1"/>
</dbReference>
<keyword evidence="5 8" id="KW-1133">Transmembrane helix</keyword>
<keyword evidence="11" id="KW-1185">Reference proteome</keyword>
<dbReference type="Proteomes" id="UP000595046">
    <property type="component" value="Chromosome"/>
</dbReference>
<sequence>MATTNSAQAEGKANPAAARAPGLVLAVLAGAQFLVALDITIILIAVPSIERDLGFSPAALQWVVNAYTLAFGGLLLLGGRLGDLAGKRRVFLAGTTVFVLASLCGGLAQDQVSLIASRAGQGIGAALLSPTAFALVATHFAEGPQRNRAFGVMSATAGGASALGVIAGGVLTDALTWRSAFFINVPLGALIFAGAVLLLSEPARPKRKLDVFGAVTVTVGSTALVNAAISASGGGWASAPTLISLAAAAVLLTAFVVIQATHSQPLVSLRLFVNRNRSGAFTVQLLNNCVNIGFYYFLSKFAQDVFHYDPLAAGFALLPAPLCVIIAAQTASRLLARTGPLPILVTGGLLLGGGLFYASFLTFDSAYATGMLPALILYASGFGSMVVPVTVTALAGIAPQDSGMATGVLNACQQVGTSFGLAAMVTVFAGALGEAPGKPGPQVVTDAYDQALTLGAGIALISLLVVVLTIRKRTSPGAG</sequence>
<dbReference type="InterPro" id="IPR036259">
    <property type="entry name" value="MFS_trans_sf"/>
</dbReference>
<feature type="transmembrane region" description="Helical" evidence="8">
    <location>
        <begin position="149"/>
        <end position="171"/>
    </location>
</feature>